<dbReference type="OrthoDB" id="2757923at2759"/>
<dbReference type="EMBL" id="ML143586">
    <property type="protein sequence ID" value="TBU21669.1"/>
    <property type="molecule type" value="Genomic_DNA"/>
</dbReference>
<dbReference type="Proteomes" id="UP000292957">
    <property type="component" value="Unassembled WGS sequence"/>
</dbReference>
<feature type="chain" id="PRO_5020308308" evidence="1">
    <location>
        <begin position="21"/>
        <end position="191"/>
    </location>
</feature>
<evidence type="ECO:0000313" key="2">
    <source>
        <dbReference type="EMBL" id="TBU21669.1"/>
    </source>
</evidence>
<evidence type="ECO:0000256" key="1">
    <source>
        <dbReference type="SAM" id="SignalP"/>
    </source>
</evidence>
<feature type="signal peptide" evidence="1">
    <location>
        <begin position="1"/>
        <end position="20"/>
    </location>
</feature>
<protein>
    <submittedName>
        <fullName evidence="2">Uncharacterized protein</fullName>
    </submittedName>
</protein>
<organism evidence="2">
    <name type="scientific">Dichomitus squalens</name>
    <dbReference type="NCBI Taxonomy" id="114155"/>
    <lineage>
        <taxon>Eukaryota</taxon>
        <taxon>Fungi</taxon>
        <taxon>Dikarya</taxon>
        <taxon>Basidiomycota</taxon>
        <taxon>Agaricomycotina</taxon>
        <taxon>Agaricomycetes</taxon>
        <taxon>Polyporales</taxon>
        <taxon>Polyporaceae</taxon>
        <taxon>Dichomitus</taxon>
    </lineage>
</organism>
<name>A0A4Q9M4D7_9APHY</name>
<dbReference type="AlphaFoldDB" id="A0A4Q9M4D7"/>
<keyword evidence="1" id="KW-0732">Signal</keyword>
<gene>
    <name evidence="2" type="ORF">BD311DRAFT_812111</name>
</gene>
<proteinExistence type="predicted"/>
<accession>A0A4Q9M4D7</accession>
<sequence length="191" mass="18903">MFFKLFPALVVLSALSGSYATPAAQISYALPGGDHIITITTLGMDSSGHVTYSICLVITAATDTTTAAAPDTTITAAATLVDGPSAAHLTEVLTIAGQTVTVSEGCTLDSEKGNTVCTLVEHLSVTTVSSVVTVVSSGSNLSTVTASAPAGTGNSAAGRIGSTMFSLLAVVIASVVLGTAMSQGSGMYHAS</sequence>
<reference evidence="2" key="1">
    <citation type="submission" date="2019-01" db="EMBL/GenBank/DDBJ databases">
        <title>Draft genome sequences of three monokaryotic isolates of the white-rot basidiomycete fungus Dichomitus squalens.</title>
        <authorList>
            <consortium name="DOE Joint Genome Institute"/>
            <person name="Lopez S.C."/>
            <person name="Andreopoulos B."/>
            <person name="Pangilinan J."/>
            <person name="Lipzen A."/>
            <person name="Riley R."/>
            <person name="Ahrendt S."/>
            <person name="Ng V."/>
            <person name="Barry K."/>
            <person name="Daum C."/>
            <person name="Grigoriev I.V."/>
            <person name="Hilden K.S."/>
            <person name="Makela M.R."/>
            <person name="de Vries R.P."/>
        </authorList>
    </citation>
    <scope>NUCLEOTIDE SEQUENCE [LARGE SCALE GENOMIC DNA]</scope>
    <source>
        <strain evidence="2">OM18370.1</strain>
    </source>
</reference>